<dbReference type="Proteomes" id="UP000622547">
    <property type="component" value="Unassembled WGS sequence"/>
</dbReference>
<name>A0A8J3UAG4_9ACTN</name>
<accession>A0A8J3UAG4</accession>
<comment type="caution">
    <text evidence="1">The sequence shown here is derived from an EMBL/GenBank/DDBJ whole genome shotgun (WGS) entry which is preliminary data.</text>
</comment>
<dbReference type="InterPro" id="IPR016024">
    <property type="entry name" value="ARM-type_fold"/>
</dbReference>
<dbReference type="Gene3D" id="1.25.10.10">
    <property type="entry name" value="Leucine-rich Repeat Variant"/>
    <property type="match status" value="1"/>
</dbReference>
<gene>
    <name evidence="1" type="ORF">Pph01_66060</name>
</gene>
<evidence type="ECO:0008006" key="3">
    <source>
        <dbReference type="Google" id="ProtNLM"/>
    </source>
</evidence>
<dbReference type="SUPFAM" id="SSF48371">
    <property type="entry name" value="ARM repeat"/>
    <property type="match status" value="1"/>
</dbReference>
<dbReference type="InterPro" id="IPR011989">
    <property type="entry name" value="ARM-like"/>
</dbReference>
<sequence length="450" mass="50815">MARAEHRERHLRGLARNTAAPSEILLRILAAPMTFEIALALTHRPDLPEPIIDAIVRHPNRDVRQLLAFSSNVTAAARSRLAADPGAGVRRALAEEGTRQYSVSTLEARPWLTDEAFERLAADVDPRVRGWIADHSETPDRLLIRLAADPDPWVSDGLFERWRWRTLSESAREALLNHDEPGVRERAEEARRIQAAVSAPLTRDQAEKVARHQDPEQRMRVAADPHLPRDLVEELAHDPEPKVRLAVSVRQDLTERQRVGIDYEVDPNERFRPVPWTVSYFDDVEVMRRCAASSHLQLRRSAACSPYLPQESVEALAQEDDFVVRLMLAEHHPTPPAGLLLRMVIEFDGYTTGKMIDNPNFVRTGLSRFAGSSNPRERWVSLLDPGLSPATVDRLSRDDDDRVRHAATAHPRLPLDRLRILLDDLDTAMAGASNPALPVSLMHEMLREHT</sequence>
<dbReference type="EMBL" id="BOOP01000035">
    <property type="protein sequence ID" value="GII41603.1"/>
    <property type="molecule type" value="Genomic_DNA"/>
</dbReference>
<evidence type="ECO:0000313" key="1">
    <source>
        <dbReference type="EMBL" id="GII41603.1"/>
    </source>
</evidence>
<proteinExistence type="predicted"/>
<organism evidence="1 2">
    <name type="scientific">Planotetraspora phitsanulokensis</name>
    <dbReference type="NCBI Taxonomy" id="575192"/>
    <lineage>
        <taxon>Bacteria</taxon>
        <taxon>Bacillati</taxon>
        <taxon>Actinomycetota</taxon>
        <taxon>Actinomycetes</taxon>
        <taxon>Streptosporangiales</taxon>
        <taxon>Streptosporangiaceae</taxon>
        <taxon>Planotetraspora</taxon>
    </lineage>
</organism>
<reference evidence="1 2" key="1">
    <citation type="submission" date="2021-01" db="EMBL/GenBank/DDBJ databases">
        <title>Whole genome shotgun sequence of Planotetraspora phitsanulokensis NBRC 104273.</title>
        <authorList>
            <person name="Komaki H."/>
            <person name="Tamura T."/>
        </authorList>
    </citation>
    <scope>NUCLEOTIDE SEQUENCE [LARGE SCALE GENOMIC DNA]</scope>
    <source>
        <strain evidence="1 2">NBRC 104273</strain>
    </source>
</reference>
<protein>
    <recommendedName>
        <fullName evidence="3">Leucine rich repeat variant</fullName>
    </recommendedName>
</protein>
<keyword evidence="2" id="KW-1185">Reference proteome</keyword>
<evidence type="ECO:0000313" key="2">
    <source>
        <dbReference type="Proteomes" id="UP000622547"/>
    </source>
</evidence>
<dbReference type="AlphaFoldDB" id="A0A8J3UAG4"/>